<proteinExistence type="predicted"/>
<dbReference type="InterPro" id="IPR036249">
    <property type="entry name" value="Thioredoxin-like_sf"/>
</dbReference>
<dbReference type="STRING" id="47854.GA0070603_4589"/>
<dbReference type="EMBL" id="FMIB01000002">
    <property type="protein sequence ID" value="SCL67838.1"/>
    <property type="molecule type" value="Genomic_DNA"/>
</dbReference>
<dbReference type="GeneID" id="43281210"/>
<evidence type="ECO:0000313" key="1">
    <source>
        <dbReference type="EMBL" id="SCL67838.1"/>
    </source>
</evidence>
<organism evidence="1 2">
    <name type="scientific">Micromonospora chersina</name>
    <dbReference type="NCBI Taxonomy" id="47854"/>
    <lineage>
        <taxon>Bacteria</taxon>
        <taxon>Bacillati</taxon>
        <taxon>Actinomycetota</taxon>
        <taxon>Actinomycetes</taxon>
        <taxon>Micromonosporales</taxon>
        <taxon>Micromonosporaceae</taxon>
        <taxon>Micromonospora</taxon>
    </lineage>
</organism>
<name>A0A1C6VNC6_9ACTN</name>
<sequence length="84" mass="9620">MSSDARLTLITRPACHLCEDAKAALDRVVAVTGDRWIEKDVTGDLELEREYGDRLPVVLLDGKEHGYWRVEEERLLRDLTTPQL</sequence>
<keyword evidence="2" id="KW-1185">Reference proteome</keyword>
<dbReference type="SUPFAM" id="SSF52833">
    <property type="entry name" value="Thioredoxin-like"/>
    <property type="match status" value="1"/>
</dbReference>
<dbReference type="Pfam" id="PF05768">
    <property type="entry name" value="Glrx-like"/>
    <property type="match status" value="1"/>
</dbReference>
<evidence type="ECO:0000313" key="2">
    <source>
        <dbReference type="Proteomes" id="UP000198605"/>
    </source>
</evidence>
<dbReference type="Gene3D" id="3.40.30.10">
    <property type="entry name" value="Glutaredoxin"/>
    <property type="match status" value="1"/>
</dbReference>
<protein>
    <submittedName>
        <fullName evidence="1">Glutaredoxin</fullName>
    </submittedName>
</protein>
<gene>
    <name evidence="1" type="ORF">GA0070603_4589</name>
</gene>
<reference evidence="2" key="1">
    <citation type="submission" date="2016-06" db="EMBL/GenBank/DDBJ databases">
        <authorList>
            <person name="Varghese N."/>
            <person name="Submissions Spin"/>
        </authorList>
    </citation>
    <scope>NUCLEOTIDE SEQUENCE [LARGE SCALE GENOMIC DNA]</scope>
    <source>
        <strain evidence="2">DSM 44151</strain>
    </source>
</reference>
<dbReference type="InterPro" id="IPR008554">
    <property type="entry name" value="Glutaredoxin-like"/>
</dbReference>
<accession>A0A1C6VNC6</accession>
<dbReference type="Proteomes" id="UP000198605">
    <property type="component" value="Unassembled WGS sequence"/>
</dbReference>
<dbReference type="RefSeq" id="WP_091317627.1">
    <property type="nucleotide sequence ID" value="NZ_FMIB01000002.1"/>
</dbReference>
<dbReference type="AlphaFoldDB" id="A0A1C6VNC6"/>
<dbReference type="OrthoDB" id="8779161at2"/>